<accession>A0A0F5PQB5</accession>
<dbReference type="AlphaFoldDB" id="A0A0F5PQB5"/>
<name>A0A0F5PQB5_9THEO</name>
<dbReference type="SUPFAM" id="SSF102588">
    <property type="entry name" value="LmbE-like"/>
    <property type="match status" value="1"/>
</dbReference>
<reference evidence="1 2" key="1">
    <citation type="submission" date="2008-07" db="EMBL/GenBank/DDBJ databases">
        <authorList>
            <person name="Gonzalez J."/>
            <person name="Sokolova T."/>
            <person name="Ferriera S."/>
            <person name="Johnson J."/>
            <person name="Kravitz S."/>
            <person name="Beeson K."/>
            <person name="Sutton G."/>
            <person name="Rogers Y.-H."/>
            <person name="Friedman R."/>
            <person name="Frazier M."/>
            <person name="Venter J.C."/>
        </authorList>
    </citation>
    <scope>NUCLEOTIDE SEQUENCE [LARGE SCALE GENOMIC DNA]</scope>
    <source>
        <strain evidence="1 2">DSM 12653</strain>
    </source>
</reference>
<dbReference type="PANTHER" id="PTHR12993:SF30">
    <property type="entry name" value="N-ACETYL-ALPHA-D-GLUCOSAMINYL L-MALATE DEACETYLASE 1"/>
    <property type="match status" value="1"/>
</dbReference>
<dbReference type="EMBL" id="ABXP02000026">
    <property type="protein sequence ID" value="KKC30785.1"/>
    <property type="molecule type" value="Genomic_DNA"/>
</dbReference>
<evidence type="ECO:0008006" key="3">
    <source>
        <dbReference type="Google" id="ProtNLM"/>
    </source>
</evidence>
<dbReference type="Proteomes" id="UP000010146">
    <property type="component" value="Unassembled WGS sequence"/>
</dbReference>
<proteinExistence type="predicted"/>
<protein>
    <recommendedName>
        <fullName evidence="3">LmbE family protein</fullName>
    </recommendedName>
</protein>
<organism evidence="1 2">
    <name type="scientific">Caldanaerobacter subterraneus subsp. pacificus DSM 12653</name>
    <dbReference type="NCBI Taxonomy" id="391606"/>
    <lineage>
        <taxon>Bacteria</taxon>
        <taxon>Bacillati</taxon>
        <taxon>Bacillota</taxon>
        <taxon>Clostridia</taxon>
        <taxon>Thermoanaerobacterales</taxon>
        <taxon>Thermoanaerobacteraceae</taxon>
        <taxon>Caldanaerobacter</taxon>
    </lineage>
</organism>
<dbReference type="Pfam" id="PF02585">
    <property type="entry name" value="PIG-L"/>
    <property type="match status" value="1"/>
</dbReference>
<dbReference type="InterPro" id="IPR024078">
    <property type="entry name" value="LmbE-like_dom_sf"/>
</dbReference>
<evidence type="ECO:0000313" key="1">
    <source>
        <dbReference type="EMBL" id="KKC30785.1"/>
    </source>
</evidence>
<comment type="caution">
    <text evidence="1">The sequence shown here is derived from an EMBL/GenBank/DDBJ whole genome shotgun (WGS) entry which is preliminary data.</text>
</comment>
<gene>
    <name evidence="1" type="ORF">CDSM653_00209</name>
</gene>
<evidence type="ECO:0000313" key="2">
    <source>
        <dbReference type="Proteomes" id="UP000010146"/>
    </source>
</evidence>
<sequence length="245" mass="27558">MKEVEFKMGKKLHIMAVGAHCGDMELVAGGVIAKYTRAGHEASIVHLTPGEKGHPHLKPEEYAKQKIEEAKKAAEILGAESIFLPYRDAELPVNDEVKFKLAEVIREKKPDVIITHWKNSMHPDHANTYLIVEGALLIAALPAFELKYPAHGVRGLFYGENWEDPYGFEPDVYVDITSTYDVWVEAIKQYEFVRGGVSTFRYLDYYTHLAVVRGCLMGVKYAQAFMMPEGANKRRGASLPGFNLE</sequence>
<reference evidence="1 2" key="2">
    <citation type="journal article" date="2015" name="BMC Genomics">
        <title>Analysis of three genomes within the thermophilic bacterial species Caldanaerobacter subterraneus with a focus on carbon monoxide dehydrogenase evolution and hydrolase diversity.</title>
        <authorList>
            <person name="Sant'Anna F.H."/>
            <person name="Lebedinsky A.V."/>
            <person name="Sokolova T.G."/>
            <person name="Robb F.T."/>
            <person name="Gonzalez J.M."/>
        </authorList>
    </citation>
    <scope>NUCLEOTIDE SEQUENCE [LARGE SCALE GENOMIC DNA]</scope>
    <source>
        <strain evidence="1 2">DSM 12653</strain>
    </source>
</reference>
<dbReference type="PANTHER" id="PTHR12993">
    <property type="entry name" value="N-ACETYLGLUCOSAMINYL-PHOSPHATIDYLINOSITOL DE-N-ACETYLASE-RELATED"/>
    <property type="match status" value="1"/>
</dbReference>
<dbReference type="InterPro" id="IPR003737">
    <property type="entry name" value="GlcNAc_PI_deacetylase-related"/>
</dbReference>
<dbReference type="GO" id="GO:0016811">
    <property type="term" value="F:hydrolase activity, acting on carbon-nitrogen (but not peptide) bonds, in linear amides"/>
    <property type="evidence" value="ECO:0007669"/>
    <property type="project" value="TreeGrafter"/>
</dbReference>
<dbReference type="Gene3D" id="3.40.50.10320">
    <property type="entry name" value="LmbE-like"/>
    <property type="match status" value="1"/>
</dbReference>
<reference evidence="2" key="3">
    <citation type="submission" date="2015-02" db="EMBL/GenBank/DDBJ databases">
        <title>Genome analysis of three genomes within the thermophilic hydrogenogenic bacterial species Caldanaerobacter subterraneus.</title>
        <authorList>
            <person name="Sant'Anna F.H."/>
            <person name="Lebedinsky A."/>
            <person name="Sokolova T."/>
            <person name="Robb F.T."/>
            <person name="Gonzalez J.M."/>
        </authorList>
    </citation>
    <scope>NUCLEOTIDE SEQUENCE [LARGE SCALE GENOMIC DNA]</scope>
    <source>
        <strain evidence="2">DSM 12653</strain>
    </source>
</reference>